<feature type="region of interest" description="Disordered" evidence="1">
    <location>
        <begin position="32"/>
        <end position="61"/>
    </location>
</feature>
<accession>A0A158KP74</accession>
<comment type="caution">
    <text evidence="2">The sequence shown here is derived from an EMBL/GenBank/DDBJ whole genome shotgun (WGS) entry which is preliminary data.</text>
</comment>
<feature type="compositionally biased region" description="Polar residues" evidence="1">
    <location>
        <begin position="32"/>
        <end position="43"/>
    </location>
</feature>
<reference evidence="2" key="1">
    <citation type="submission" date="2016-01" db="EMBL/GenBank/DDBJ databases">
        <authorList>
            <person name="Peeters C."/>
        </authorList>
    </citation>
    <scope>NUCLEOTIDE SEQUENCE [LARGE SCALE GENOMIC DNA]</scope>
    <source>
        <strain evidence="2">LMG 22940</strain>
    </source>
</reference>
<organism evidence="2 3">
    <name type="scientific">Caballeronia choica</name>
    <dbReference type="NCBI Taxonomy" id="326476"/>
    <lineage>
        <taxon>Bacteria</taxon>
        <taxon>Pseudomonadati</taxon>
        <taxon>Pseudomonadota</taxon>
        <taxon>Betaproteobacteria</taxon>
        <taxon>Burkholderiales</taxon>
        <taxon>Burkholderiaceae</taxon>
        <taxon>Caballeronia</taxon>
    </lineage>
</organism>
<proteinExistence type="predicted"/>
<keyword evidence="3" id="KW-1185">Reference proteome</keyword>
<sequence length="61" mass="6760">MLTNIRPMLSIDEYASSRFMSVWMALNTTPNRAVKSPSTSMSTPHHAICSCSRSNTVRSTP</sequence>
<dbReference type="EMBL" id="FCON02000128">
    <property type="protein sequence ID" value="SAL82874.1"/>
    <property type="molecule type" value="Genomic_DNA"/>
</dbReference>
<gene>
    <name evidence="2" type="ORF">AWB68_06689</name>
</gene>
<evidence type="ECO:0000256" key="1">
    <source>
        <dbReference type="SAM" id="MobiDB-lite"/>
    </source>
</evidence>
<name>A0A158KP74_9BURK</name>
<feature type="compositionally biased region" description="Polar residues" evidence="1">
    <location>
        <begin position="51"/>
        <end position="61"/>
    </location>
</feature>
<evidence type="ECO:0000313" key="3">
    <source>
        <dbReference type="Proteomes" id="UP000054770"/>
    </source>
</evidence>
<evidence type="ECO:0000313" key="2">
    <source>
        <dbReference type="EMBL" id="SAL82874.1"/>
    </source>
</evidence>
<protein>
    <submittedName>
        <fullName evidence="2">Uncharacterized protein</fullName>
    </submittedName>
</protein>
<dbReference type="AlphaFoldDB" id="A0A158KP74"/>
<dbReference type="Proteomes" id="UP000054770">
    <property type="component" value="Unassembled WGS sequence"/>
</dbReference>